<protein>
    <recommendedName>
        <fullName evidence="1">F-box domain-containing protein</fullName>
    </recommendedName>
</protein>
<keyword evidence="3" id="KW-1185">Reference proteome</keyword>
<reference evidence="2 3" key="1">
    <citation type="journal article" date="2016" name="Mol. Biol. Evol.">
        <title>Comparative Genomics of Early-Diverging Mushroom-Forming Fungi Provides Insights into the Origins of Lignocellulose Decay Capabilities.</title>
        <authorList>
            <person name="Nagy L.G."/>
            <person name="Riley R."/>
            <person name="Tritt A."/>
            <person name="Adam C."/>
            <person name="Daum C."/>
            <person name="Floudas D."/>
            <person name="Sun H."/>
            <person name="Yadav J.S."/>
            <person name="Pangilinan J."/>
            <person name="Larsson K.H."/>
            <person name="Matsuura K."/>
            <person name="Barry K."/>
            <person name="Labutti K."/>
            <person name="Kuo R."/>
            <person name="Ohm R.A."/>
            <person name="Bhattacharya S.S."/>
            <person name="Shirouzu T."/>
            <person name="Yoshinaga Y."/>
            <person name="Martin F.M."/>
            <person name="Grigoriev I.V."/>
            <person name="Hibbett D.S."/>
        </authorList>
    </citation>
    <scope>NUCLEOTIDE SEQUENCE [LARGE SCALE GENOMIC DNA]</scope>
    <source>
        <strain evidence="2 3">TUFC12733</strain>
    </source>
</reference>
<dbReference type="Gene3D" id="3.80.10.10">
    <property type="entry name" value="Ribonuclease Inhibitor"/>
    <property type="match status" value="1"/>
</dbReference>
<dbReference type="EMBL" id="KV417314">
    <property type="protein sequence ID" value="KZO92096.1"/>
    <property type="molecule type" value="Genomic_DNA"/>
</dbReference>
<dbReference type="InterPro" id="IPR036047">
    <property type="entry name" value="F-box-like_dom_sf"/>
</dbReference>
<dbReference type="SUPFAM" id="SSF52058">
    <property type="entry name" value="L domain-like"/>
    <property type="match status" value="1"/>
</dbReference>
<dbReference type="InterPro" id="IPR032675">
    <property type="entry name" value="LRR_dom_sf"/>
</dbReference>
<dbReference type="PROSITE" id="PS50181">
    <property type="entry name" value="FBOX"/>
    <property type="match status" value="1"/>
</dbReference>
<dbReference type="OrthoDB" id="2745898at2759"/>
<dbReference type="STRING" id="1330018.A0A167HXZ1"/>
<evidence type="ECO:0000259" key="1">
    <source>
        <dbReference type="PROSITE" id="PS50181"/>
    </source>
</evidence>
<proteinExistence type="predicted"/>
<dbReference type="Proteomes" id="UP000076738">
    <property type="component" value="Unassembled WGS sequence"/>
</dbReference>
<dbReference type="SMART" id="SM00256">
    <property type="entry name" value="FBOX"/>
    <property type="match status" value="1"/>
</dbReference>
<accession>A0A167HXZ1</accession>
<evidence type="ECO:0000313" key="2">
    <source>
        <dbReference type="EMBL" id="KZO92096.1"/>
    </source>
</evidence>
<organism evidence="2 3">
    <name type="scientific">Calocera viscosa (strain TUFC12733)</name>
    <dbReference type="NCBI Taxonomy" id="1330018"/>
    <lineage>
        <taxon>Eukaryota</taxon>
        <taxon>Fungi</taxon>
        <taxon>Dikarya</taxon>
        <taxon>Basidiomycota</taxon>
        <taxon>Agaricomycotina</taxon>
        <taxon>Dacrymycetes</taxon>
        <taxon>Dacrymycetales</taxon>
        <taxon>Dacrymycetaceae</taxon>
        <taxon>Calocera</taxon>
    </lineage>
</organism>
<dbReference type="InterPro" id="IPR001810">
    <property type="entry name" value="F-box_dom"/>
</dbReference>
<feature type="domain" description="F-box" evidence="1">
    <location>
        <begin position="5"/>
        <end position="50"/>
    </location>
</feature>
<dbReference type="AlphaFoldDB" id="A0A167HXZ1"/>
<evidence type="ECO:0000313" key="3">
    <source>
        <dbReference type="Proteomes" id="UP000076738"/>
    </source>
</evidence>
<name>A0A167HXZ1_CALVF</name>
<sequence>MMDDLSSIEHLPVELLNEIFDHLDTSAALSCAQVCRLWLAAARRVLYRRIELSHQDLDRSVKLGHTLLICTEARHSVRHIKITVDAHTDDVLLPHLAWINDVREGQIQKVVLDDNTSRPSLPLLTSLLLKSPAGRSAQFLQLYGSFFDDDFHPSGTRAIELQNLRRMNISFAPGYDSPSWMLVHFPRLLMLDIKSSGYSPAMSVLLRTVSTSLQLLWLTWRTGNTDMGTSLQPCDQASLTGALSALTRLLSLSVDLNLSQPAAVLDDAMPHLVSLKVLTCCRGAFSEVLFSRLPPTVVLLMLGSNTNDGFPRDNKFLRHGWIAAARVRSGESALKYLWYFDHGDADIEREFAEECQNAGIDFLSVGLLMDSNQD</sequence>
<dbReference type="SUPFAM" id="SSF81383">
    <property type="entry name" value="F-box domain"/>
    <property type="match status" value="1"/>
</dbReference>
<dbReference type="Pfam" id="PF12937">
    <property type="entry name" value="F-box-like"/>
    <property type="match status" value="1"/>
</dbReference>
<gene>
    <name evidence="2" type="ORF">CALVIDRAFT_541293</name>
</gene>